<dbReference type="PANTHER" id="PTHR30386:SF28">
    <property type="entry name" value="EXPORTED PROTEIN"/>
    <property type="match status" value="1"/>
</dbReference>
<feature type="coiled-coil region" evidence="1">
    <location>
        <begin position="134"/>
        <end position="220"/>
    </location>
</feature>
<dbReference type="PRINTS" id="PR01490">
    <property type="entry name" value="RTXTOXIND"/>
</dbReference>
<evidence type="ECO:0000313" key="5">
    <source>
        <dbReference type="Proteomes" id="UP000072421"/>
    </source>
</evidence>
<protein>
    <submittedName>
        <fullName evidence="4">HlyD secretion family protein</fullName>
    </submittedName>
</protein>
<reference evidence="4 5" key="1">
    <citation type="submission" date="2015-11" db="EMBL/GenBank/DDBJ databases">
        <title>Exploring the genomic traits of fungus-feeding bacterial genus Collimonas.</title>
        <authorList>
            <person name="Song C."/>
            <person name="Schmidt R."/>
            <person name="de Jager V."/>
            <person name="Krzyzanowska D."/>
            <person name="Jongedijk E."/>
            <person name="Cankar K."/>
            <person name="Beekwilder J."/>
            <person name="van Veen A."/>
            <person name="de Boer W."/>
            <person name="van Veen J.A."/>
            <person name="Garbeva P."/>
        </authorList>
    </citation>
    <scope>NUCLEOTIDE SEQUENCE [LARGE SCALE GENOMIC DNA]</scope>
    <source>
        <strain evidence="4 5">Ter6</strain>
    </source>
</reference>
<feature type="transmembrane region" description="Helical" evidence="2">
    <location>
        <begin position="34"/>
        <end position="56"/>
    </location>
</feature>
<dbReference type="Gene3D" id="2.40.30.170">
    <property type="match status" value="1"/>
</dbReference>
<dbReference type="InterPro" id="IPR058982">
    <property type="entry name" value="Beta-barrel_AprE"/>
</dbReference>
<dbReference type="InterPro" id="IPR050739">
    <property type="entry name" value="MFP"/>
</dbReference>
<dbReference type="AlphaFoldDB" id="A0A127PHL3"/>
<accession>A0A127PHL3</accession>
<organism evidence="4">
    <name type="scientific">Collimonas fungivorans</name>
    <dbReference type="NCBI Taxonomy" id="158899"/>
    <lineage>
        <taxon>Bacteria</taxon>
        <taxon>Pseudomonadati</taxon>
        <taxon>Pseudomonadota</taxon>
        <taxon>Betaproteobacteria</taxon>
        <taxon>Burkholderiales</taxon>
        <taxon>Oxalobacteraceae</taxon>
        <taxon>Collimonas</taxon>
    </lineage>
</organism>
<dbReference type="PATRIC" id="fig|158899.10.peg.4255"/>
<name>A0A127PHL3_9BURK</name>
<sequence length="425" mass="46891">MFFHYKKNMSLFRDQALAAQQTRWLGDIVLVRPLSYSILTAFAVLLAAMICAFLAWGSYTRHSTVSGQLIPAAGLIKVYAPQAGIVIEQHVKEGQQVKAGAVLYVLSSERQSSTLGATQAAISSQVEQRQASLRDEMQKTRQLQQEERAGLNNKIAALGNELAKLDNQIAGQQDRVKLAQEAMQRYQGLLQQDYISKEQFQQKQEELLDQKNRQQSLERDRITVGREFSAQQTELSGLSLKQQNLLAQIDRTLTSTGQELTESEAKRRIVVTAPGAGIATAVIADAGQSVDGNRPLVSIVPAGTALHAELYAPSRAIGFVRPGDQVLIRYHAYPYQKFGHQKGVVASVAKTALPNNELNNIGTSASSNSEPMYRIDVKLASQQVIAYGKPQALQAGMLLEADVRQEKLRLYEWVLEPLYSLTGKL</sequence>
<evidence type="ECO:0000259" key="3">
    <source>
        <dbReference type="Pfam" id="PF26002"/>
    </source>
</evidence>
<keyword evidence="2" id="KW-0472">Membrane</keyword>
<evidence type="ECO:0000256" key="2">
    <source>
        <dbReference type="SAM" id="Phobius"/>
    </source>
</evidence>
<dbReference type="InterPro" id="IPR011053">
    <property type="entry name" value="Single_hybrid_motif"/>
</dbReference>
<keyword evidence="2" id="KW-0812">Transmembrane</keyword>
<evidence type="ECO:0000256" key="1">
    <source>
        <dbReference type="SAM" id="Coils"/>
    </source>
</evidence>
<dbReference type="Gene3D" id="2.40.50.100">
    <property type="match status" value="1"/>
</dbReference>
<proteinExistence type="predicted"/>
<dbReference type="EMBL" id="CP013232">
    <property type="protein sequence ID" value="AMO96891.1"/>
    <property type="molecule type" value="Genomic_DNA"/>
</dbReference>
<keyword evidence="2" id="KW-1133">Transmembrane helix</keyword>
<evidence type="ECO:0000313" key="4">
    <source>
        <dbReference type="EMBL" id="AMO96891.1"/>
    </source>
</evidence>
<dbReference type="Proteomes" id="UP000072421">
    <property type="component" value="Chromosome"/>
</dbReference>
<feature type="domain" description="AprE-like beta-barrel" evidence="3">
    <location>
        <begin position="308"/>
        <end position="404"/>
    </location>
</feature>
<keyword evidence="1" id="KW-0175">Coiled coil</keyword>
<gene>
    <name evidence="4" type="ORF">CFter6_4292</name>
</gene>
<dbReference type="SUPFAM" id="SSF51230">
    <property type="entry name" value="Single hybrid motif"/>
    <property type="match status" value="1"/>
</dbReference>
<dbReference type="Pfam" id="PF26002">
    <property type="entry name" value="Beta-barrel_AprE"/>
    <property type="match status" value="1"/>
</dbReference>
<dbReference type="PANTHER" id="PTHR30386">
    <property type="entry name" value="MEMBRANE FUSION SUBUNIT OF EMRAB-TOLC MULTIDRUG EFFLUX PUMP"/>
    <property type="match status" value="1"/>
</dbReference>